<feature type="compositionally biased region" description="Basic and acidic residues" evidence="1">
    <location>
        <begin position="21"/>
        <end position="32"/>
    </location>
</feature>
<proteinExistence type="predicted"/>
<accession>G3TTK3</accession>
<dbReference type="AlphaFoldDB" id="G3TTK3"/>
<reference evidence="2" key="3">
    <citation type="submission" date="2025-09" db="UniProtKB">
        <authorList>
            <consortium name="Ensembl"/>
        </authorList>
    </citation>
    <scope>IDENTIFICATION</scope>
    <source>
        <strain evidence="2">Isolate ISIS603380</strain>
    </source>
</reference>
<evidence type="ECO:0000256" key="1">
    <source>
        <dbReference type="SAM" id="MobiDB-lite"/>
    </source>
</evidence>
<sequence length="32" mass="3719">DRGDRDGFSADPRGRGGRLWRHFEDDSGESRR</sequence>
<evidence type="ECO:0000313" key="2">
    <source>
        <dbReference type="Ensembl" id="ENSLAFP00000018911.1"/>
    </source>
</evidence>
<organism evidence="2 3">
    <name type="scientific">Loxodonta africana</name>
    <name type="common">African elephant</name>
    <dbReference type="NCBI Taxonomy" id="9785"/>
    <lineage>
        <taxon>Eukaryota</taxon>
        <taxon>Metazoa</taxon>
        <taxon>Chordata</taxon>
        <taxon>Craniata</taxon>
        <taxon>Vertebrata</taxon>
        <taxon>Euteleostomi</taxon>
        <taxon>Mammalia</taxon>
        <taxon>Eutheria</taxon>
        <taxon>Afrotheria</taxon>
        <taxon>Proboscidea</taxon>
        <taxon>Elephantidae</taxon>
        <taxon>Loxodonta</taxon>
    </lineage>
</organism>
<dbReference type="Proteomes" id="UP000007646">
    <property type="component" value="Unassembled WGS sequence"/>
</dbReference>
<evidence type="ECO:0000313" key="3">
    <source>
        <dbReference type="Proteomes" id="UP000007646"/>
    </source>
</evidence>
<feature type="region of interest" description="Disordered" evidence="1">
    <location>
        <begin position="1"/>
        <end position="32"/>
    </location>
</feature>
<reference evidence="2" key="2">
    <citation type="submission" date="2025-08" db="UniProtKB">
        <authorList>
            <consortium name="Ensembl"/>
        </authorList>
    </citation>
    <scope>IDENTIFICATION</scope>
    <source>
        <strain evidence="2">Isolate ISIS603380</strain>
    </source>
</reference>
<name>G3TTK3_LOXAF</name>
<dbReference type="HOGENOM" id="CLU_3394115_0_0_1"/>
<feature type="compositionally biased region" description="Basic and acidic residues" evidence="1">
    <location>
        <begin position="1"/>
        <end position="14"/>
    </location>
</feature>
<keyword evidence="3" id="KW-1185">Reference proteome</keyword>
<reference evidence="2 3" key="1">
    <citation type="submission" date="2009-06" db="EMBL/GenBank/DDBJ databases">
        <title>The Genome Sequence of Loxodonta africana (African elephant).</title>
        <authorList>
            <person name="Di Palma F."/>
            <person name="Heiman D."/>
            <person name="Young S."/>
            <person name="Johnson J."/>
            <person name="Lander E.S."/>
            <person name="Lindblad-Toh K."/>
        </authorList>
    </citation>
    <scope>NUCLEOTIDE SEQUENCE [LARGE SCALE GENOMIC DNA]</scope>
    <source>
        <strain evidence="2 3">Isolate ISIS603380</strain>
    </source>
</reference>
<dbReference type="Ensembl" id="ENSLAFT00000025592.1">
    <property type="protein sequence ID" value="ENSLAFP00000018911.1"/>
    <property type="gene ID" value="ENSLAFG00000029792.1"/>
</dbReference>
<protein>
    <submittedName>
        <fullName evidence="2">Uncharacterized protein</fullName>
    </submittedName>
</protein>
<dbReference type="InParanoid" id="G3TTK3"/>